<accession>A0AAD8X611</accession>
<dbReference type="EMBL" id="JAUUTY010000001">
    <property type="protein sequence ID" value="KAK1696875.1"/>
    <property type="molecule type" value="Genomic_DNA"/>
</dbReference>
<reference evidence="1" key="1">
    <citation type="submission" date="2023-07" db="EMBL/GenBank/DDBJ databases">
        <title>A chromosome-level genome assembly of Lolium multiflorum.</title>
        <authorList>
            <person name="Chen Y."/>
            <person name="Copetti D."/>
            <person name="Kolliker R."/>
            <person name="Studer B."/>
        </authorList>
    </citation>
    <scope>NUCLEOTIDE SEQUENCE</scope>
    <source>
        <strain evidence="1">02402/16</strain>
        <tissue evidence="1">Leaf</tissue>
    </source>
</reference>
<evidence type="ECO:0000313" key="2">
    <source>
        <dbReference type="Proteomes" id="UP001231189"/>
    </source>
</evidence>
<gene>
    <name evidence="1" type="ORF">QYE76_013572</name>
</gene>
<sequence length="97" mass="10288">MPNPCNSMTLDSLVVRPNLVVIPNGRGSPLGIGPALLWERADFAAPVPLVKGKSMPSISPLLLCLGGGISISTIITIYEIDIIPLIACVELNPEYCF</sequence>
<name>A0AAD8X611_LOLMU</name>
<dbReference type="Proteomes" id="UP001231189">
    <property type="component" value="Unassembled WGS sequence"/>
</dbReference>
<protein>
    <submittedName>
        <fullName evidence="1">Uncharacterized protein</fullName>
    </submittedName>
</protein>
<evidence type="ECO:0000313" key="1">
    <source>
        <dbReference type="EMBL" id="KAK1696875.1"/>
    </source>
</evidence>
<dbReference type="AlphaFoldDB" id="A0AAD8X611"/>
<comment type="caution">
    <text evidence="1">The sequence shown here is derived from an EMBL/GenBank/DDBJ whole genome shotgun (WGS) entry which is preliminary data.</text>
</comment>
<proteinExistence type="predicted"/>
<keyword evidence="2" id="KW-1185">Reference proteome</keyword>
<organism evidence="1 2">
    <name type="scientific">Lolium multiflorum</name>
    <name type="common">Italian ryegrass</name>
    <name type="synonym">Lolium perenne subsp. multiflorum</name>
    <dbReference type="NCBI Taxonomy" id="4521"/>
    <lineage>
        <taxon>Eukaryota</taxon>
        <taxon>Viridiplantae</taxon>
        <taxon>Streptophyta</taxon>
        <taxon>Embryophyta</taxon>
        <taxon>Tracheophyta</taxon>
        <taxon>Spermatophyta</taxon>
        <taxon>Magnoliopsida</taxon>
        <taxon>Liliopsida</taxon>
        <taxon>Poales</taxon>
        <taxon>Poaceae</taxon>
        <taxon>BOP clade</taxon>
        <taxon>Pooideae</taxon>
        <taxon>Poodae</taxon>
        <taxon>Poeae</taxon>
        <taxon>Poeae Chloroplast Group 2 (Poeae type)</taxon>
        <taxon>Loliodinae</taxon>
        <taxon>Loliinae</taxon>
        <taxon>Lolium</taxon>
    </lineage>
</organism>